<gene>
    <name evidence="4" type="ORF">TRITD_1Bv1G040880</name>
</gene>
<organism evidence="4 5">
    <name type="scientific">Triticum turgidum subsp. durum</name>
    <name type="common">Durum wheat</name>
    <name type="synonym">Triticum durum</name>
    <dbReference type="NCBI Taxonomy" id="4567"/>
    <lineage>
        <taxon>Eukaryota</taxon>
        <taxon>Viridiplantae</taxon>
        <taxon>Streptophyta</taxon>
        <taxon>Embryophyta</taxon>
        <taxon>Tracheophyta</taxon>
        <taxon>Spermatophyta</taxon>
        <taxon>Magnoliopsida</taxon>
        <taxon>Liliopsida</taxon>
        <taxon>Poales</taxon>
        <taxon>Poaceae</taxon>
        <taxon>BOP clade</taxon>
        <taxon>Pooideae</taxon>
        <taxon>Triticodae</taxon>
        <taxon>Triticeae</taxon>
        <taxon>Triticinae</taxon>
        <taxon>Triticum</taxon>
    </lineage>
</organism>
<feature type="compositionally biased region" description="Basic residues" evidence="1">
    <location>
        <begin position="28"/>
        <end position="38"/>
    </location>
</feature>
<dbReference type="PANTHER" id="PTHR32141">
    <property type="match status" value="1"/>
</dbReference>
<feature type="domain" description="FBD" evidence="2">
    <location>
        <begin position="423"/>
        <end position="465"/>
    </location>
</feature>
<name>A0A9R0QRY9_TRITD</name>
<feature type="compositionally biased region" description="Low complexity" evidence="1">
    <location>
        <begin position="39"/>
        <end position="55"/>
    </location>
</feature>
<sequence>MRKAAAAAAAPPTAAAKTKAAAAVPAAAKKKPLAKKKAAAAVPAAKKKAAAAAPATKKRASGGTAGCRPRKRARDDNCDGDLISNLPDAVLCTIISLLPTKDGARTQAIARRWRPLWGSAPLNLDAENLNTNDFKQPRRRRGPRPSTESIISRILSDHPGPARRFDFRLTCIFPTKREHAKSVAQIVSWLNSLSLDNLEELHIFFPILCRAAPTPMLRSVLRFASTLVVATVGHCNFPDEIAPSLNFPILKHLTLRHVNISVDAFHGVLSACHVLETLFLPENVYNGSLHISSRNLRSICFSDCFMGTNELVIEDTPHLERLLCPCLDVETIRVNRAPKLEILGPLSPRISNVQIANLVFQGLVPTSFNNLICTVKVLALQFYCANLNAVLDVLRFFPCLEKLYVMWNKYLNTEMNNVRHYDPIDPIKCLETHLKTLVLKNYKGDKQDVTFAKFFVPNGKVLNAIKFGVTVKFDEKWVADQHRLLGVENEASPDLEFKHCSYYLNRHSDIHDLSIADPFNNSFLAEDDALLVISCSSSSDEDST</sequence>
<feature type="compositionally biased region" description="Low complexity" evidence="1">
    <location>
        <begin position="1"/>
        <end position="27"/>
    </location>
</feature>
<feature type="domain" description="F-box/LRR-repeat protein 15/At3g58940/PEG3-like LRR" evidence="3">
    <location>
        <begin position="188"/>
        <end position="405"/>
    </location>
</feature>
<feature type="region of interest" description="Disordered" evidence="1">
    <location>
        <begin position="128"/>
        <end position="147"/>
    </location>
</feature>
<dbReference type="SUPFAM" id="SSF52047">
    <property type="entry name" value="RNI-like"/>
    <property type="match status" value="1"/>
</dbReference>
<feature type="region of interest" description="Disordered" evidence="1">
    <location>
        <begin position="1"/>
        <end position="78"/>
    </location>
</feature>
<dbReference type="EMBL" id="LT934112">
    <property type="protein sequence ID" value="VAH14156.1"/>
    <property type="molecule type" value="Genomic_DNA"/>
</dbReference>
<evidence type="ECO:0000256" key="1">
    <source>
        <dbReference type="SAM" id="MobiDB-lite"/>
    </source>
</evidence>
<dbReference type="AlphaFoldDB" id="A0A9R0QRY9"/>
<keyword evidence="5" id="KW-1185">Reference proteome</keyword>
<dbReference type="PANTHER" id="PTHR32141:SF45">
    <property type="entry name" value="OS07G0285200 PROTEIN"/>
    <property type="match status" value="1"/>
</dbReference>
<proteinExistence type="predicted"/>
<dbReference type="Gramene" id="TRITD1Bv1G040880.1">
    <property type="protein sequence ID" value="TRITD1Bv1G040880.1"/>
    <property type="gene ID" value="TRITD1Bv1G040880"/>
</dbReference>
<dbReference type="InterPro" id="IPR055302">
    <property type="entry name" value="F-box_dom-containing"/>
</dbReference>
<dbReference type="InterPro" id="IPR032675">
    <property type="entry name" value="LRR_dom_sf"/>
</dbReference>
<evidence type="ECO:0000259" key="3">
    <source>
        <dbReference type="Pfam" id="PF24758"/>
    </source>
</evidence>
<dbReference type="OMA" id="MARITCC"/>
<dbReference type="InterPro" id="IPR053781">
    <property type="entry name" value="F-box_AtFBL13-like"/>
</dbReference>
<dbReference type="InterPro" id="IPR006566">
    <property type="entry name" value="FBD"/>
</dbReference>
<protein>
    <recommendedName>
        <fullName evidence="6">F-box domain-containing protein</fullName>
    </recommendedName>
</protein>
<dbReference type="InterPro" id="IPR055411">
    <property type="entry name" value="LRR_FXL15/At3g58940/PEG3-like"/>
</dbReference>
<evidence type="ECO:0008006" key="6">
    <source>
        <dbReference type="Google" id="ProtNLM"/>
    </source>
</evidence>
<evidence type="ECO:0000313" key="5">
    <source>
        <dbReference type="Proteomes" id="UP000324705"/>
    </source>
</evidence>
<dbReference type="Pfam" id="PF08387">
    <property type="entry name" value="FBD"/>
    <property type="match status" value="1"/>
</dbReference>
<dbReference type="InterPro" id="IPR036047">
    <property type="entry name" value="F-box-like_dom_sf"/>
</dbReference>
<dbReference type="SUPFAM" id="SSF81383">
    <property type="entry name" value="F-box domain"/>
    <property type="match status" value="1"/>
</dbReference>
<dbReference type="Pfam" id="PF24758">
    <property type="entry name" value="LRR_At5g56370"/>
    <property type="match status" value="1"/>
</dbReference>
<dbReference type="Proteomes" id="UP000324705">
    <property type="component" value="Chromosome 1B"/>
</dbReference>
<evidence type="ECO:0000313" key="4">
    <source>
        <dbReference type="EMBL" id="VAH14156.1"/>
    </source>
</evidence>
<dbReference type="Gene3D" id="3.80.10.10">
    <property type="entry name" value="Ribonuclease Inhibitor"/>
    <property type="match status" value="1"/>
</dbReference>
<evidence type="ECO:0000259" key="2">
    <source>
        <dbReference type="Pfam" id="PF08387"/>
    </source>
</evidence>
<dbReference type="CDD" id="cd22160">
    <property type="entry name" value="F-box_AtFBL13-like"/>
    <property type="match status" value="1"/>
</dbReference>
<accession>A0A9R0QRY9</accession>
<reference evidence="4 5" key="1">
    <citation type="submission" date="2017-09" db="EMBL/GenBank/DDBJ databases">
        <authorList>
            <consortium name="International Durum Wheat Genome Sequencing Consortium (IDWGSC)"/>
            <person name="Milanesi L."/>
        </authorList>
    </citation>
    <scope>NUCLEOTIDE SEQUENCE [LARGE SCALE GENOMIC DNA]</scope>
    <source>
        <strain evidence="5">cv. Svevo</strain>
    </source>
</reference>